<name>A0A1A8W975_PLAOA</name>
<proteinExistence type="predicted"/>
<reference evidence="2" key="1">
    <citation type="submission" date="2016-05" db="EMBL/GenBank/DDBJ databases">
        <authorList>
            <person name="Naeem Raeece"/>
        </authorList>
    </citation>
    <scope>NUCLEOTIDE SEQUENCE [LARGE SCALE GENOMIC DNA]</scope>
</reference>
<organism evidence="1 2">
    <name type="scientific">Plasmodium ovale curtisi</name>
    <dbReference type="NCBI Taxonomy" id="864141"/>
    <lineage>
        <taxon>Eukaryota</taxon>
        <taxon>Sar</taxon>
        <taxon>Alveolata</taxon>
        <taxon>Apicomplexa</taxon>
        <taxon>Aconoidasida</taxon>
        <taxon>Haemosporida</taxon>
        <taxon>Plasmodiidae</taxon>
        <taxon>Plasmodium</taxon>
        <taxon>Plasmodium (Plasmodium)</taxon>
    </lineage>
</organism>
<accession>A0A1A8W975</accession>
<evidence type="ECO:0000313" key="1">
    <source>
        <dbReference type="EMBL" id="SBS88255.1"/>
    </source>
</evidence>
<dbReference type="AlphaFoldDB" id="A0A1A8W975"/>
<protein>
    <submittedName>
        <fullName evidence="1">Uncharacterized protein</fullName>
    </submittedName>
</protein>
<dbReference type="EMBL" id="FLQU01000621">
    <property type="protein sequence ID" value="SBS88255.1"/>
    <property type="molecule type" value="Genomic_DNA"/>
</dbReference>
<dbReference type="Proteomes" id="UP000078560">
    <property type="component" value="Unassembled WGS sequence"/>
</dbReference>
<sequence length="316" mass="36422">MNKNMNRGQIYFNGFLKYYKKKKLQRIDKEACCIHTTHMGHLKSRKEKNGLHVMENEEESSNYTHAEDAYKVSEEGVEDGENVHANDGARQWLSGEKKCGDMLNGVKEKFVEKSLSTVKLNKSFPPKKGKRNCGPNENVNGFPKYGNKDVSLNDAYNDVLQSCSPILNKKTKAGSLLTANKCAKKKCSQMQNKLHKKKMGLLNKNCDFATYFSMNHRYNTIEPYNKSYYGRRNKNKIQGEKCIYKYELPTIASLGKVKKLDYLNVTINDSELNGKTRMMLHNLSHVYFDSCVLHNITHPCKKKKIKKKKKMRISHT</sequence>
<evidence type="ECO:0000313" key="2">
    <source>
        <dbReference type="Proteomes" id="UP000078560"/>
    </source>
</evidence>
<gene>
    <name evidence="1" type="ORF">POVCU2_0047340</name>
</gene>